<dbReference type="GO" id="GO:0020037">
    <property type="term" value="F:heme binding"/>
    <property type="evidence" value="ECO:0007669"/>
    <property type="project" value="InterPro"/>
</dbReference>
<dbReference type="GO" id="GO:0004497">
    <property type="term" value="F:monooxygenase activity"/>
    <property type="evidence" value="ECO:0007669"/>
    <property type="project" value="UniProtKB-KW"/>
</dbReference>
<evidence type="ECO:0000256" key="1">
    <source>
        <dbReference type="ARBA" id="ARBA00023033"/>
    </source>
</evidence>
<proteinExistence type="predicted"/>
<dbReference type="GO" id="GO:0016705">
    <property type="term" value="F:oxidoreductase activity, acting on paired donors, with incorporation or reduction of molecular oxygen"/>
    <property type="evidence" value="ECO:0007669"/>
    <property type="project" value="InterPro"/>
</dbReference>
<accession>A0A9J6H1D1</accession>
<dbReference type="VEuPathDB" id="VectorBase:HLOH_047263"/>
<keyword evidence="1" id="KW-0503">Monooxygenase</keyword>
<evidence type="ECO:0000313" key="4">
    <source>
        <dbReference type="Proteomes" id="UP000821853"/>
    </source>
</evidence>
<keyword evidence="1" id="KW-0560">Oxidoreductase</keyword>
<dbReference type="AlphaFoldDB" id="A0A9J6H1D1"/>
<reference evidence="3 4" key="1">
    <citation type="journal article" date="2020" name="Cell">
        <title>Large-Scale Comparative Analyses of Tick Genomes Elucidate Their Genetic Diversity and Vector Capacities.</title>
        <authorList>
            <consortium name="Tick Genome and Microbiome Consortium (TIGMIC)"/>
            <person name="Jia N."/>
            <person name="Wang J."/>
            <person name="Shi W."/>
            <person name="Du L."/>
            <person name="Sun Y."/>
            <person name="Zhan W."/>
            <person name="Jiang J.F."/>
            <person name="Wang Q."/>
            <person name="Zhang B."/>
            <person name="Ji P."/>
            <person name="Bell-Sakyi L."/>
            <person name="Cui X.M."/>
            <person name="Yuan T.T."/>
            <person name="Jiang B.G."/>
            <person name="Yang W.F."/>
            <person name="Lam T.T."/>
            <person name="Chang Q.C."/>
            <person name="Ding S.J."/>
            <person name="Wang X.J."/>
            <person name="Zhu J.G."/>
            <person name="Ruan X.D."/>
            <person name="Zhao L."/>
            <person name="Wei J.T."/>
            <person name="Ye R.Z."/>
            <person name="Que T.C."/>
            <person name="Du C.H."/>
            <person name="Zhou Y.H."/>
            <person name="Cheng J.X."/>
            <person name="Dai P.F."/>
            <person name="Guo W.B."/>
            <person name="Han X.H."/>
            <person name="Huang E.J."/>
            <person name="Li L.F."/>
            <person name="Wei W."/>
            <person name="Gao Y.C."/>
            <person name="Liu J.Z."/>
            <person name="Shao H.Z."/>
            <person name="Wang X."/>
            <person name="Wang C.C."/>
            <person name="Yang T.C."/>
            <person name="Huo Q.B."/>
            <person name="Li W."/>
            <person name="Chen H.Y."/>
            <person name="Chen S.E."/>
            <person name="Zhou L.G."/>
            <person name="Ni X.B."/>
            <person name="Tian J.H."/>
            <person name="Sheng Y."/>
            <person name="Liu T."/>
            <person name="Pan Y.S."/>
            <person name="Xia L.Y."/>
            <person name="Li J."/>
            <person name="Zhao F."/>
            <person name="Cao W.C."/>
        </authorList>
    </citation>
    <scope>NUCLEOTIDE SEQUENCE [LARGE SCALE GENOMIC DNA]</scope>
    <source>
        <strain evidence="3">HaeL-2018</strain>
    </source>
</reference>
<dbReference type="Gene3D" id="1.10.630.10">
    <property type="entry name" value="Cytochrome P450"/>
    <property type="match status" value="1"/>
</dbReference>
<name>A0A9J6H1D1_HAELO</name>
<comment type="caution">
    <text evidence="3">The sequence shown here is derived from an EMBL/GenBank/DDBJ whole genome shotgun (WGS) entry which is preliminary data.</text>
</comment>
<sequence length="163" mass="18619">MPIRKKLRTQASSGKENDEAQHLVDTLAETHGAPVPSRKLLAASLCNCIAVYLFGQRYDLDDPRRQNMDHLVEGFFQAGASSPIEFLPAWTRRLARLLLPNSRSAFVERFANEVTRFSRLEILFCSYLRNIANTPRESSFRLACHCSKEKLTLFQQIQRCCVS</sequence>
<evidence type="ECO:0000256" key="2">
    <source>
        <dbReference type="SAM" id="MobiDB-lite"/>
    </source>
</evidence>
<evidence type="ECO:0008006" key="5">
    <source>
        <dbReference type="Google" id="ProtNLM"/>
    </source>
</evidence>
<dbReference type="EMBL" id="JABSTR010002643">
    <property type="protein sequence ID" value="KAH9384527.1"/>
    <property type="molecule type" value="Genomic_DNA"/>
</dbReference>
<dbReference type="Proteomes" id="UP000821853">
    <property type="component" value="Unassembled WGS sequence"/>
</dbReference>
<gene>
    <name evidence="3" type="ORF">HPB48_026535</name>
</gene>
<dbReference type="InterPro" id="IPR036396">
    <property type="entry name" value="Cyt_P450_sf"/>
</dbReference>
<evidence type="ECO:0000313" key="3">
    <source>
        <dbReference type="EMBL" id="KAH9384527.1"/>
    </source>
</evidence>
<protein>
    <recommendedName>
        <fullName evidence="5">Cytochrome P450</fullName>
    </recommendedName>
</protein>
<organism evidence="3 4">
    <name type="scientific">Haemaphysalis longicornis</name>
    <name type="common">Bush tick</name>
    <dbReference type="NCBI Taxonomy" id="44386"/>
    <lineage>
        <taxon>Eukaryota</taxon>
        <taxon>Metazoa</taxon>
        <taxon>Ecdysozoa</taxon>
        <taxon>Arthropoda</taxon>
        <taxon>Chelicerata</taxon>
        <taxon>Arachnida</taxon>
        <taxon>Acari</taxon>
        <taxon>Parasitiformes</taxon>
        <taxon>Ixodida</taxon>
        <taxon>Ixodoidea</taxon>
        <taxon>Ixodidae</taxon>
        <taxon>Haemaphysalinae</taxon>
        <taxon>Haemaphysalis</taxon>
    </lineage>
</organism>
<dbReference type="SUPFAM" id="SSF48264">
    <property type="entry name" value="Cytochrome P450"/>
    <property type="match status" value="1"/>
</dbReference>
<feature type="region of interest" description="Disordered" evidence="2">
    <location>
        <begin position="1"/>
        <end position="21"/>
    </location>
</feature>
<dbReference type="GO" id="GO:0005506">
    <property type="term" value="F:iron ion binding"/>
    <property type="evidence" value="ECO:0007669"/>
    <property type="project" value="InterPro"/>
</dbReference>
<keyword evidence="4" id="KW-1185">Reference proteome</keyword>